<dbReference type="PANTHER" id="PTHR21166">
    <property type="entry name" value="CELL DIVISION CONTROL PROTEIN 24 OB DOMAIN-CONTAINING PROTEIN-RELATED"/>
    <property type="match status" value="1"/>
</dbReference>
<dbReference type="PANTHER" id="PTHR21166:SF2">
    <property type="entry name" value="CELL DIVISION CONTROL PROTEIN 24 OB DOMAIN-CONTAINING PROTEIN-RELATED"/>
    <property type="match status" value="1"/>
</dbReference>
<dbReference type="GO" id="GO:0008310">
    <property type="term" value="F:single-stranded DNA 3'-5' DNA exonuclease activity"/>
    <property type="evidence" value="ECO:0007669"/>
    <property type="project" value="TreeGrafter"/>
</dbReference>
<dbReference type="Proteomes" id="UP000639643">
    <property type="component" value="Unassembled WGS sequence"/>
</dbReference>
<dbReference type="GO" id="GO:0000712">
    <property type="term" value="P:resolution of meiotic recombination intermediates"/>
    <property type="evidence" value="ECO:0007669"/>
    <property type="project" value="TreeGrafter"/>
</dbReference>
<dbReference type="InterPro" id="IPR052469">
    <property type="entry name" value="MEIOB"/>
</dbReference>
<evidence type="ECO:0000313" key="2">
    <source>
        <dbReference type="EMBL" id="KAF6842282.1"/>
    </source>
</evidence>
<dbReference type="InterPro" id="IPR012340">
    <property type="entry name" value="NA-bd_OB-fold"/>
</dbReference>
<dbReference type="AlphaFoldDB" id="A0A8H6NTE0"/>
<dbReference type="EMBL" id="WIGM01000076">
    <property type="protein sequence ID" value="KAF6842282.1"/>
    <property type="molecule type" value="Genomic_DNA"/>
</dbReference>
<comment type="caution">
    <text evidence="2">The sequence shown here is derived from an EMBL/GenBank/DDBJ whole genome shotgun (WGS) entry which is preliminary data.</text>
</comment>
<keyword evidence="3" id="KW-1185">Reference proteome</keyword>
<protein>
    <submittedName>
        <fullName evidence="2">Nucleic acid-binding protein</fullName>
    </submittedName>
</protein>
<dbReference type="OrthoDB" id="3248508at2759"/>
<evidence type="ECO:0000256" key="1">
    <source>
        <dbReference type="SAM" id="MobiDB-lite"/>
    </source>
</evidence>
<organism evidence="2 3">
    <name type="scientific">Colletotrichum musicola</name>
    <dbReference type="NCBI Taxonomy" id="2175873"/>
    <lineage>
        <taxon>Eukaryota</taxon>
        <taxon>Fungi</taxon>
        <taxon>Dikarya</taxon>
        <taxon>Ascomycota</taxon>
        <taxon>Pezizomycotina</taxon>
        <taxon>Sordariomycetes</taxon>
        <taxon>Hypocreomycetidae</taxon>
        <taxon>Glomerellales</taxon>
        <taxon>Glomerellaceae</taxon>
        <taxon>Colletotrichum</taxon>
        <taxon>Colletotrichum orchidearum species complex</taxon>
    </lineage>
</organism>
<dbReference type="GO" id="GO:0003697">
    <property type="term" value="F:single-stranded DNA binding"/>
    <property type="evidence" value="ECO:0007669"/>
    <property type="project" value="TreeGrafter"/>
</dbReference>
<sequence length="523" mass="58232">MSGLSIQAFYKKELPQSPRKASASSKHLQDDGFTKKEVEARNNPLDRPWTPLEEYREVCIAHIEPGPGLIRFNGRIVNYSAAFLDSKNIYSRPAHQLIVKDDTGAISVRSLHQVSQKMRRLETDFRWQVKLVPIGIAVSHLIIGQLVTVWASWTGAASNSQQGGIPFVSLYTPINPIDVGTKQFIHFIPETPDAQSQCRVPLEYESNGPNPKPLPGLMTLGQYLKTGHDTRGSRILVCVKSIGSRKRIMVHDHTREAELVEVTVWDDTATCVLTLWEDKANSASSWRPNGTILLLTSPKFIAPRQPTSTSSPAGIGLSYNTLVDVDPDFTDADWLRDWVKDTVKKESIYIPFPKDVWNAQETVHGTLRPLFTLAEVDYFARTDPATDFTGKLSLTILSMDMLGLHRRKMLCCIECCGVPLYANHPSATCKNCMKKKELVLNARVMGVLADETGCIAQGKLVWSEQAWSELFFPATAVDSASSVTNPSYPSSSASWTELVGMETGGLRMMEEQMMYARFTLTFG</sequence>
<feature type="region of interest" description="Disordered" evidence="1">
    <location>
        <begin position="13"/>
        <end position="40"/>
    </location>
</feature>
<dbReference type="SUPFAM" id="SSF50249">
    <property type="entry name" value="Nucleic acid-binding proteins"/>
    <property type="match status" value="1"/>
</dbReference>
<evidence type="ECO:0000313" key="3">
    <source>
        <dbReference type="Proteomes" id="UP000639643"/>
    </source>
</evidence>
<reference evidence="2" key="1">
    <citation type="journal article" date="2020" name="Phytopathology">
        <title>Genome Sequence Resources of Colletotrichum truncatum, C. plurivorum, C. musicola, and C. sojae: Four Species Pathogenic to Soybean (Glycine max).</title>
        <authorList>
            <person name="Rogerio F."/>
            <person name="Boufleur T.R."/>
            <person name="Ciampi-Guillardi M."/>
            <person name="Sukno S.A."/>
            <person name="Thon M.R."/>
            <person name="Massola Junior N.S."/>
            <person name="Baroncelli R."/>
        </authorList>
    </citation>
    <scope>NUCLEOTIDE SEQUENCE</scope>
    <source>
        <strain evidence="2">LFN0074</strain>
    </source>
</reference>
<name>A0A8H6NTE0_9PEZI</name>
<gene>
    <name evidence="2" type="ORF">CMUS01_03227</name>
</gene>
<accession>A0A8H6NTE0</accession>
<feature type="compositionally biased region" description="Basic and acidic residues" evidence="1">
    <location>
        <begin position="27"/>
        <end position="40"/>
    </location>
</feature>
<proteinExistence type="predicted"/>
<dbReference type="Gene3D" id="2.40.50.140">
    <property type="entry name" value="Nucleic acid-binding proteins"/>
    <property type="match status" value="1"/>
</dbReference>